<dbReference type="EMBL" id="ALNZ01000009">
    <property type="protein sequence ID" value="EKV58039.1"/>
    <property type="molecule type" value="Genomic_DNA"/>
</dbReference>
<dbReference type="AlphaFoldDB" id="A0A2U4F3I8"/>
<dbReference type="Proteomes" id="UP000011663">
    <property type="component" value="Unassembled WGS sequence"/>
</dbReference>
<dbReference type="RefSeq" id="WP_008721780.1">
    <property type="nucleotide sequence ID" value="NZ_JH994110.1"/>
</dbReference>
<proteinExistence type="predicted"/>
<keyword evidence="1" id="KW-1133">Transmembrane helix</keyword>
<name>A0A2U4F3I8_9SPIR</name>
<reference evidence="3 4" key="1">
    <citation type="submission" date="2012-07" db="EMBL/GenBank/DDBJ databases">
        <title>Genome sequence of Brachyspira sp. 30446, isolated from a pig with mucohaemorrhagic colitis.</title>
        <authorList>
            <person name="Rubin J.E."/>
            <person name="Fernando C."/>
            <person name="Harding J.C.S."/>
            <person name="Hill J.E."/>
        </authorList>
    </citation>
    <scope>NUCLEOTIDE SEQUENCE [LARGE SCALE GENOMIC DNA]</scope>
    <source>
        <strain evidence="3 4">30446</strain>
    </source>
</reference>
<keyword evidence="1" id="KW-0812">Transmembrane</keyword>
<sequence length="162" mass="19139">MKKGTIRPIPIVFLLNIVTCGWYYLYWIYKTSSEIKDFTEREDLNPALELILGIITCGLYFKYWYYKYGKIVYKEMPLKVGMNNTEDKTIILVIIDILVAVIYYFNIMINVLFLTLVLYENALTEENLMNLFSLIPTGLIFIVNISSLIMQDKLNNIWKYIQ</sequence>
<dbReference type="OrthoDB" id="308821at2"/>
<evidence type="ECO:0000256" key="1">
    <source>
        <dbReference type="SAM" id="Phobius"/>
    </source>
</evidence>
<keyword evidence="1" id="KW-0472">Membrane</keyword>
<dbReference type="InterPro" id="IPR025328">
    <property type="entry name" value="DUF4234"/>
</dbReference>
<gene>
    <name evidence="3" type="ORF">A966_01928</name>
</gene>
<dbReference type="Pfam" id="PF14018">
    <property type="entry name" value="DUF4234"/>
    <property type="match status" value="1"/>
</dbReference>
<evidence type="ECO:0000313" key="3">
    <source>
        <dbReference type="EMBL" id="EKV58039.1"/>
    </source>
</evidence>
<comment type="caution">
    <text evidence="3">The sequence shown here is derived from an EMBL/GenBank/DDBJ whole genome shotgun (WGS) entry which is preliminary data.</text>
</comment>
<protein>
    <recommendedName>
        <fullName evidence="2">DUF4234 domain-containing protein</fullName>
    </recommendedName>
</protein>
<feature type="transmembrane region" description="Helical" evidence="1">
    <location>
        <begin position="131"/>
        <end position="150"/>
    </location>
</feature>
<feature type="transmembrane region" description="Helical" evidence="1">
    <location>
        <begin position="89"/>
        <end position="119"/>
    </location>
</feature>
<feature type="domain" description="DUF4234" evidence="2">
    <location>
        <begin position="7"/>
        <end position="71"/>
    </location>
</feature>
<dbReference type="STRING" id="1289135.A966_01928"/>
<organism evidence="3 4">
    <name type="scientific">Brachyspira hampsonii 30446</name>
    <dbReference type="NCBI Taxonomy" id="1289135"/>
    <lineage>
        <taxon>Bacteria</taxon>
        <taxon>Pseudomonadati</taxon>
        <taxon>Spirochaetota</taxon>
        <taxon>Spirochaetia</taxon>
        <taxon>Brachyspirales</taxon>
        <taxon>Brachyspiraceae</taxon>
        <taxon>Brachyspira</taxon>
    </lineage>
</organism>
<accession>A0A2U4F3I8</accession>
<evidence type="ECO:0000313" key="4">
    <source>
        <dbReference type="Proteomes" id="UP000011663"/>
    </source>
</evidence>
<feature type="transmembrane region" description="Helical" evidence="1">
    <location>
        <begin position="49"/>
        <end position="68"/>
    </location>
</feature>
<evidence type="ECO:0000259" key="2">
    <source>
        <dbReference type="Pfam" id="PF14018"/>
    </source>
</evidence>
<dbReference type="GeneID" id="66486850"/>
<feature type="transmembrane region" description="Helical" evidence="1">
    <location>
        <begin position="12"/>
        <end position="29"/>
    </location>
</feature>